<keyword evidence="2" id="KW-1133">Transmembrane helix</keyword>
<name>A0A0J6XMX8_9ACTN</name>
<feature type="transmembrane region" description="Helical" evidence="2">
    <location>
        <begin position="108"/>
        <end position="126"/>
    </location>
</feature>
<keyword evidence="4" id="KW-1185">Reference proteome</keyword>
<feature type="transmembrane region" description="Helical" evidence="2">
    <location>
        <begin position="79"/>
        <end position="102"/>
    </location>
</feature>
<evidence type="ECO:0000256" key="1">
    <source>
        <dbReference type="SAM" id="MobiDB-lite"/>
    </source>
</evidence>
<comment type="caution">
    <text evidence="3">The sequence shown here is derived from an EMBL/GenBank/DDBJ whole genome shotgun (WGS) entry which is preliminary data.</text>
</comment>
<dbReference type="STRING" id="66430.ACS04_18225"/>
<evidence type="ECO:0000256" key="2">
    <source>
        <dbReference type="SAM" id="Phobius"/>
    </source>
</evidence>
<evidence type="ECO:0000313" key="4">
    <source>
        <dbReference type="Proteomes" id="UP000035932"/>
    </source>
</evidence>
<dbReference type="EMBL" id="LFML01000068">
    <property type="protein sequence ID" value="KMO96559.1"/>
    <property type="molecule type" value="Genomic_DNA"/>
</dbReference>
<sequence length="157" mass="15849">MHMPHEPAIHHPEPITRQPAPATTPVPLVPVFPEQAGVALVTLPDGTRTLAYTHPVPAEPAPVPARAAGVPGWAKTTALLAPTLGGGIGAAGIGISYAAPGILAMAEALWAAVALIAAGGTVLLLGRSRRAPASTHITQHITATGLFGRARGTIHHG</sequence>
<reference evidence="3 4" key="1">
    <citation type="submission" date="2015-06" db="EMBL/GenBank/DDBJ databases">
        <title>Recapitulation of the evolution of biosynthetic gene clusters reveals hidden chemical diversity on bacterial genomes.</title>
        <authorList>
            <person name="Cruz-Morales P."/>
            <person name="Martinez-Guerrero C."/>
            <person name="Morales-Escalante M.A."/>
            <person name="Yanez-Guerra L.A."/>
            <person name="Kopp J.F."/>
            <person name="Feldmann J."/>
            <person name="Ramos-Aboites H.E."/>
            <person name="Barona-Gomez F."/>
        </authorList>
    </citation>
    <scope>NUCLEOTIDE SEQUENCE [LARGE SCALE GENOMIC DNA]</scope>
    <source>
        <strain evidence="3 4">ATCC 31245</strain>
    </source>
</reference>
<dbReference type="Proteomes" id="UP000035932">
    <property type="component" value="Unassembled WGS sequence"/>
</dbReference>
<gene>
    <name evidence="3" type="ORF">ACS04_18225</name>
</gene>
<accession>A0A0J6XMX8</accession>
<feature type="region of interest" description="Disordered" evidence="1">
    <location>
        <begin position="1"/>
        <end position="22"/>
    </location>
</feature>
<keyword evidence="2" id="KW-0472">Membrane</keyword>
<dbReference type="AlphaFoldDB" id="A0A0J6XMX8"/>
<keyword evidence="2" id="KW-0812">Transmembrane</keyword>
<evidence type="ECO:0000313" key="3">
    <source>
        <dbReference type="EMBL" id="KMO96559.1"/>
    </source>
</evidence>
<organism evidence="3 4">
    <name type="scientific">Streptomyces roseus</name>
    <dbReference type="NCBI Taxonomy" id="66430"/>
    <lineage>
        <taxon>Bacteria</taxon>
        <taxon>Bacillati</taxon>
        <taxon>Actinomycetota</taxon>
        <taxon>Actinomycetes</taxon>
        <taxon>Kitasatosporales</taxon>
        <taxon>Streptomycetaceae</taxon>
        <taxon>Streptomyces</taxon>
    </lineage>
</organism>
<proteinExistence type="predicted"/>
<feature type="compositionally biased region" description="Basic and acidic residues" evidence="1">
    <location>
        <begin position="1"/>
        <end position="14"/>
    </location>
</feature>
<dbReference type="PATRIC" id="fig|66430.4.peg.6364"/>
<protein>
    <submittedName>
        <fullName evidence="3">Uncharacterized protein</fullName>
    </submittedName>
</protein>